<dbReference type="InterPro" id="IPR011009">
    <property type="entry name" value="Kinase-like_dom_sf"/>
</dbReference>
<dbReference type="PROSITE" id="PS00108">
    <property type="entry name" value="PROTEIN_KINASE_ST"/>
    <property type="match status" value="1"/>
</dbReference>
<keyword evidence="5" id="KW-1185">Reference proteome</keyword>
<evidence type="ECO:0000313" key="4">
    <source>
        <dbReference type="EMBL" id="CAD7624760.1"/>
    </source>
</evidence>
<dbReference type="GO" id="GO:0005524">
    <property type="term" value="F:ATP binding"/>
    <property type="evidence" value="ECO:0007669"/>
    <property type="project" value="InterPro"/>
</dbReference>
<dbReference type="EC" id="2.7.11.1" evidence="1"/>
<dbReference type="Proteomes" id="UP000759131">
    <property type="component" value="Unassembled WGS sequence"/>
</dbReference>
<feature type="compositionally biased region" description="Polar residues" evidence="2">
    <location>
        <begin position="474"/>
        <end position="499"/>
    </location>
</feature>
<feature type="domain" description="Protein kinase" evidence="3">
    <location>
        <begin position="48"/>
        <end position="385"/>
    </location>
</feature>
<dbReference type="InterPro" id="IPR008271">
    <property type="entry name" value="Ser/Thr_kinase_AS"/>
</dbReference>
<accession>A0A7R9KMD8</accession>
<evidence type="ECO:0000256" key="2">
    <source>
        <dbReference type="SAM" id="MobiDB-lite"/>
    </source>
</evidence>
<name>A0A7R9KMD8_9ACAR</name>
<feature type="region of interest" description="Disordered" evidence="2">
    <location>
        <begin position="470"/>
        <end position="499"/>
    </location>
</feature>
<dbReference type="Pfam" id="PF00069">
    <property type="entry name" value="Pkinase"/>
    <property type="match status" value="1"/>
</dbReference>
<gene>
    <name evidence="4" type="ORF">OSB1V03_LOCUS5201</name>
</gene>
<organism evidence="4">
    <name type="scientific">Medioppia subpectinata</name>
    <dbReference type="NCBI Taxonomy" id="1979941"/>
    <lineage>
        <taxon>Eukaryota</taxon>
        <taxon>Metazoa</taxon>
        <taxon>Ecdysozoa</taxon>
        <taxon>Arthropoda</taxon>
        <taxon>Chelicerata</taxon>
        <taxon>Arachnida</taxon>
        <taxon>Acari</taxon>
        <taxon>Acariformes</taxon>
        <taxon>Sarcoptiformes</taxon>
        <taxon>Oribatida</taxon>
        <taxon>Brachypylina</taxon>
        <taxon>Oppioidea</taxon>
        <taxon>Oppiidae</taxon>
        <taxon>Medioppia</taxon>
    </lineage>
</organism>
<dbReference type="Gene3D" id="1.10.510.10">
    <property type="entry name" value="Transferase(Phosphotransferase) domain 1"/>
    <property type="match status" value="1"/>
</dbReference>
<dbReference type="SMART" id="SM00220">
    <property type="entry name" value="S_TKc"/>
    <property type="match status" value="1"/>
</dbReference>
<proteinExistence type="predicted"/>
<evidence type="ECO:0000259" key="3">
    <source>
        <dbReference type="PROSITE" id="PS50011"/>
    </source>
</evidence>
<dbReference type="AlphaFoldDB" id="A0A7R9KMD8"/>
<dbReference type="EMBL" id="OC857121">
    <property type="protein sequence ID" value="CAD7624760.1"/>
    <property type="molecule type" value="Genomic_DNA"/>
</dbReference>
<dbReference type="PROSITE" id="PS50011">
    <property type="entry name" value="PROTEIN_KINASE_DOM"/>
    <property type="match status" value="1"/>
</dbReference>
<dbReference type="OrthoDB" id="2687620at2759"/>
<dbReference type="EMBL" id="CAJPIZ010002546">
    <property type="protein sequence ID" value="CAG2105190.1"/>
    <property type="molecule type" value="Genomic_DNA"/>
</dbReference>
<dbReference type="GO" id="GO:0004674">
    <property type="term" value="F:protein serine/threonine kinase activity"/>
    <property type="evidence" value="ECO:0007669"/>
    <property type="project" value="UniProtKB-EC"/>
</dbReference>
<dbReference type="InterPro" id="IPR000719">
    <property type="entry name" value="Prot_kinase_dom"/>
</dbReference>
<dbReference type="PANTHER" id="PTHR11909">
    <property type="entry name" value="CASEIN KINASE-RELATED"/>
    <property type="match status" value="1"/>
</dbReference>
<evidence type="ECO:0000313" key="5">
    <source>
        <dbReference type="Proteomes" id="UP000759131"/>
    </source>
</evidence>
<dbReference type="SUPFAM" id="SSF56112">
    <property type="entry name" value="Protein kinase-like (PK-like)"/>
    <property type="match status" value="1"/>
</dbReference>
<dbReference type="InterPro" id="IPR050235">
    <property type="entry name" value="CK1_Ser-Thr_kinase"/>
</dbReference>
<evidence type="ECO:0000256" key="1">
    <source>
        <dbReference type="ARBA" id="ARBA00012513"/>
    </source>
</evidence>
<reference evidence="4" key="1">
    <citation type="submission" date="2020-11" db="EMBL/GenBank/DDBJ databases">
        <authorList>
            <person name="Tran Van P."/>
        </authorList>
    </citation>
    <scope>NUCLEOTIDE SEQUENCE</scope>
</reference>
<sequence length="566" mass="64774">MRHKSEVSDECEKALASLPLPRIAENGYRLPDPLPAGSVLTDSTKRQWLLGQSIGCGGFGEIYCAKELPESQRFTNSGNKDKLSQCLVTLSQNNGLVDNNSYNGLPKRRCVQKFNKKRLLLKNKEKLNKLLKDTNYPFVVKVDHISGPLFAEMHFYHRVAKPKLIDNWMLNQRLAFIGMPRYVASGIFISNNTCRRYRFLVLDRLGVDLQKILNKHNNRLTLKSAYTITMMTIDILAYIHSFGYIHADIKASNLLLGRLETTSPAREIYLVDYGLVERYRTQNGEHKEEEEDNRRANSGTIEFTSRDGHVGALTRRSDLEILAFNTISWLSGSRLPWIHCKDHEIVRKQKEYYMSHIDELLRYAFHSKSLVPKGLEEFVKSISRLGFKEDPDYGALKLILTRAIVSSGSTNDGLITWGERDVTKCVKKGGKRAVSSSVELGRRKVRKTDRQEFEQFELCEIPRKLDRHRAVRSAPTTLSRQRSASITPSHKSDVDLSNPTPQMLEVIERMRQKSENISKESSIWTHSINNHVIQKKRFRNNTSLKKGSKSLYNNTVKSLKSICKGT</sequence>
<protein>
    <recommendedName>
        <fullName evidence="1">non-specific serine/threonine protein kinase</fullName>
        <ecNumber evidence="1">2.7.11.1</ecNumber>
    </recommendedName>
</protein>